<evidence type="ECO:0000256" key="5">
    <source>
        <dbReference type="ARBA" id="ARBA00022475"/>
    </source>
</evidence>
<organism evidence="16 17">
    <name type="scientific">Staphylococcus arlettae</name>
    <dbReference type="NCBI Taxonomy" id="29378"/>
    <lineage>
        <taxon>Bacteria</taxon>
        <taxon>Bacillati</taxon>
        <taxon>Bacillota</taxon>
        <taxon>Bacilli</taxon>
        <taxon>Bacillales</taxon>
        <taxon>Staphylococcaceae</taxon>
        <taxon>Staphylococcus</taxon>
    </lineage>
</organism>
<feature type="binding site" evidence="13">
    <location>
        <position position="489"/>
    </location>
    <ligand>
        <name>Mn(2+)</name>
        <dbReference type="ChEBI" id="CHEBI:29035"/>
    </ligand>
</feature>
<gene>
    <name evidence="16" type="primary">ltaS</name>
    <name evidence="16" type="ORF">NCTC12413_02155</name>
</gene>
<sequence length="659" mass="76254">MSILLKKLTGETIMSIHKKKLTLFAFFILTVITVTLKTYFSYYVDFSLGVKGLVQNLILLMNPYSLIALVLSLFLFFKGKKAFWFIFIGGFLLSFLLYANVVYFRFFSDFLTFSTLNQVGNVDSMGGAVTASFKWYDFIYFVDTIIYLFVLIFKQKWLDKRVFSKKFVPVVMAASIALFFLNLAFAESDRPELLTRTFDHKYLVKYLGPYNFTVYDGVKTIQNKQQKALANEDDLTKVLNYTKQKRVEPNKEYYGAAKKKNVIKIHLESFQTFLINKKVNGEEVTPFLNKLSTGNQDFRYYPNFFHQTGQGKTSDSEFTMDNSLYGLPQGSAFSLKGDNTFQSLPAIMDQKQGYTSSVMHGDYKTFWNRDQIYKHFGIDKFYDATYYDMSQENLENLGLKDREFFKESANYLAKEKQPFYSHLITLTNHYPFTLAPEDQTIESPQTGDSTVDGYVQTARYLDESLEAFITDLKKKGIYDDSVIMIYGDHYGISENHNKAMEKLLGEEITPAKFTDLNRTGFWLKIPGKEGTVDETYAGQADVMPTMLHLLGIDTKNYLMMGTDLLSKEHNDTVPFRNGDFITEDYKYVNGKIYSNKDNELITEKPKDFEKRKQQAEKDLEMSDSVLNGDLFRFYDNPDFDKIKPSEYSYEPGPKGQEKH</sequence>
<feature type="active site" evidence="11">
    <location>
        <position position="313"/>
    </location>
</feature>
<dbReference type="InterPro" id="IPR000917">
    <property type="entry name" value="Sulfatase_N"/>
</dbReference>
<dbReference type="GO" id="GO:0046872">
    <property type="term" value="F:metal ion binding"/>
    <property type="evidence" value="ECO:0007669"/>
    <property type="project" value="UniProtKB-KW"/>
</dbReference>
<feature type="transmembrane region" description="Helical" evidence="14">
    <location>
        <begin position="84"/>
        <end position="106"/>
    </location>
</feature>
<evidence type="ECO:0000256" key="14">
    <source>
        <dbReference type="SAM" id="Phobius"/>
    </source>
</evidence>
<evidence type="ECO:0000256" key="1">
    <source>
        <dbReference type="ARBA" id="ARBA00004651"/>
    </source>
</evidence>
<feature type="binding site" evidence="13">
    <location>
        <position position="488"/>
    </location>
    <ligand>
        <name>Mn(2+)</name>
        <dbReference type="ChEBI" id="CHEBI:29035"/>
    </ligand>
</feature>
<reference evidence="16 17" key="1">
    <citation type="submission" date="2018-06" db="EMBL/GenBank/DDBJ databases">
        <authorList>
            <consortium name="Pathogen Informatics"/>
            <person name="Doyle S."/>
        </authorList>
    </citation>
    <scope>NUCLEOTIDE SEQUENCE [LARGE SCALE GENOMIC DNA]</scope>
    <source>
        <strain evidence="16 17">NCTC12413</strain>
    </source>
</reference>
<feature type="transmembrane region" description="Helical" evidence="14">
    <location>
        <begin position="56"/>
        <end position="77"/>
    </location>
</feature>
<evidence type="ECO:0000256" key="3">
    <source>
        <dbReference type="ARBA" id="ARBA00009983"/>
    </source>
</evidence>
<protein>
    <recommendedName>
        <fullName evidence="4 10">Lipoteichoic acid synthase</fullName>
    </recommendedName>
</protein>
<evidence type="ECO:0000313" key="17">
    <source>
        <dbReference type="Proteomes" id="UP000254956"/>
    </source>
</evidence>
<dbReference type="CDD" id="cd16015">
    <property type="entry name" value="LTA_synthase"/>
    <property type="match status" value="1"/>
</dbReference>
<dbReference type="Gene3D" id="3.40.720.10">
    <property type="entry name" value="Alkaline Phosphatase, subunit A"/>
    <property type="match status" value="1"/>
</dbReference>
<dbReference type="AlphaFoldDB" id="A0A380CNV7"/>
<evidence type="ECO:0000256" key="13">
    <source>
        <dbReference type="PIRSR" id="PIRSR005091-3"/>
    </source>
</evidence>
<dbReference type="UniPathway" id="UPA00556"/>
<comment type="similarity">
    <text evidence="3 10">Belongs to the LTA synthase family.</text>
</comment>
<comment type="function">
    <text evidence="9">Catalyzes the polymerization of lipoteichoic acid (LTA) polyglycerol phosphate, a reaction that presumably uses phosphatidylglycerol (PG) as substrate. Is required for staphylococcal growth and cell division process.</text>
</comment>
<dbReference type="GO" id="GO:0071555">
    <property type="term" value="P:cell wall organization"/>
    <property type="evidence" value="ECO:0007669"/>
    <property type="project" value="UniProtKB-KW"/>
</dbReference>
<feature type="binding site" evidence="13">
    <location>
        <position position="268"/>
    </location>
    <ligand>
        <name>Mn(2+)</name>
        <dbReference type="ChEBI" id="CHEBI:29035"/>
    </ligand>
</feature>
<evidence type="ECO:0000256" key="2">
    <source>
        <dbReference type="ARBA" id="ARBA00004936"/>
    </source>
</evidence>
<comment type="pathway">
    <text evidence="2 10">Cell wall biogenesis; lipoteichoic acid biosynthesis.</text>
</comment>
<keyword evidence="12" id="KW-0464">Manganese</keyword>
<dbReference type="EMBL" id="UGZE01000001">
    <property type="protein sequence ID" value="SUJ23788.1"/>
    <property type="molecule type" value="Genomic_DNA"/>
</dbReference>
<evidence type="ECO:0000256" key="11">
    <source>
        <dbReference type="PIRSR" id="PIRSR005091-1"/>
    </source>
</evidence>
<keyword evidence="5 10" id="KW-1003">Cell membrane</keyword>
<evidence type="ECO:0000256" key="8">
    <source>
        <dbReference type="ARBA" id="ARBA00023136"/>
    </source>
</evidence>
<accession>A0A380CNV7</accession>
<feature type="transmembrane region" description="Helical" evidence="14">
    <location>
        <begin position="21"/>
        <end position="44"/>
    </location>
</feature>
<evidence type="ECO:0000256" key="10">
    <source>
        <dbReference type="PIRNR" id="PIRNR005091"/>
    </source>
</evidence>
<evidence type="ECO:0000313" key="16">
    <source>
        <dbReference type="EMBL" id="SUJ23788.1"/>
    </source>
</evidence>
<evidence type="ECO:0000256" key="6">
    <source>
        <dbReference type="ARBA" id="ARBA00022692"/>
    </source>
</evidence>
<dbReference type="Gene3D" id="3.30.1120.170">
    <property type="match status" value="1"/>
</dbReference>
<dbReference type="PIRSF" id="PIRSF005091">
    <property type="entry name" value="Mmb_sulf_HI1246"/>
    <property type="match status" value="1"/>
</dbReference>
<evidence type="ECO:0000256" key="7">
    <source>
        <dbReference type="ARBA" id="ARBA00022989"/>
    </source>
</evidence>
<evidence type="ECO:0000259" key="15">
    <source>
        <dbReference type="Pfam" id="PF00884"/>
    </source>
</evidence>
<feature type="transmembrane region" description="Helical" evidence="14">
    <location>
        <begin position="167"/>
        <end position="186"/>
    </location>
</feature>
<dbReference type="Proteomes" id="UP000254956">
    <property type="component" value="Unassembled WGS sequence"/>
</dbReference>
<dbReference type="InterPro" id="IPR017850">
    <property type="entry name" value="Alkaline_phosphatase_core_sf"/>
</dbReference>
<keyword evidence="6 14" id="KW-0812">Transmembrane</keyword>
<evidence type="ECO:0000256" key="4">
    <source>
        <dbReference type="ARBA" id="ARBA00016845"/>
    </source>
</evidence>
<dbReference type="Pfam" id="PF00884">
    <property type="entry name" value="Sulfatase"/>
    <property type="match status" value="1"/>
</dbReference>
<dbReference type="InterPro" id="IPR012160">
    <property type="entry name" value="LtaS-like"/>
</dbReference>
<feature type="domain" description="Sulfatase N-terminal" evidence="15">
    <location>
        <begin position="260"/>
        <end position="552"/>
    </location>
</feature>
<dbReference type="GO" id="GO:0070395">
    <property type="term" value="P:lipoteichoic acid biosynthetic process"/>
    <property type="evidence" value="ECO:0007669"/>
    <property type="project" value="UniProtKB-UniRule"/>
</dbReference>
<dbReference type="InterPro" id="IPR050448">
    <property type="entry name" value="OpgB/LTA_synthase_biosynth"/>
</dbReference>
<feature type="transmembrane region" description="Helical" evidence="14">
    <location>
        <begin position="138"/>
        <end position="155"/>
    </location>
</feature>
<feature type="binding site" evidence="12">
    <location>
        <position position="429"/>
    </location>
    <ligand>
        <name>substrate</name>
    </ligand>
</feature>
<evidence type="ECO:0000256" key="12">
    <source>
        <dbReference type="PIRSR" id="PIRSR005091-2"/>
    </source>
</evidence>
<dbReference type="PANTHER" id="PTHR47371">
    <property type="entry name" value="LIPOTEICHOIC ACID SYNTHASE"/>
    <property type="match status" value="1"/>
</dbReference>
<dbReference type="SUPFAM" id="SSF53649">
    <property type="entry name" value="Alkaline phosphatase-like"/>
    <property type="match status" value="1"/>
</dbReference>
<dbReference type="PANTHER" id="PTHR47371:SF3">
    <property type="entry name" value="PHOSPHOGLYCEROL TRANSFERASE I"/>
    <property type="match status" value="1"/>
</dbReference>
<keyword evidence="8 10" id="KW-0472">Membrane</keyword>
<keyword evidence="10" id="KW-0961">Cell wall biogenesis/degradation</keyword>
<keyword evidence="7 14" id="KW-1133">Transmembrane helix</keyword>
<proteinExistence type="inferred from homology"/>
<feature type="binding site" evidence="13">
    <location>
        <position position="313"/>
    </location>
    <ligand>
        <name>Mn(2+)</name>
        <dbReference type="ChEBI" id="CHEBI:29035"/>
    </ligand>
</feature>
<dbReference type="GO" id="GO:0005886">
    <property type="term" value="C:plasma membrane"/>
    <property type="evidence" value="ECO:0007669"/>
    <property type="project" value="UniProtKB-SubCell"/>
</dbReference>
<name>A0A380CNV7_9STAP</name>
<evidence type="ECO:0000256" key="9">
    <source>
        <dbReference type="ARBA" id="ARBA00024697"/>
    </source>
</evidence>
<comment type="subcellular location">
    <subcellularLocation>
        <location evidence="1">Cell membrane</location>
        <topology evidence="1">Multi-pass membrane protein</topology>
    </subcellularLocation>
</comment>
<dbReference type="STRING" id="1212545.SARL_00540"/>
<keyword evidence="12" id="KW-0479">Metal-binding</keyword>